<accession>A0A0E9SM15</accession>
<proteinExistence type="predicted"/>
<dbReference type="AlphaFoldDB" id="A0A0E9SM15"/>
<reference evidence="1" key="1">
    <citation type="submission" date="2014-11" db="EMBL/GenBank/DDBJ databases">
        <authorList>
            <person name="Amaro Gonzalez C."/>
        </authorList>
    </citation>
    <scope>NUCLEOTIDE SEQUENCE</scope>
</reference>
<dbReference type="EMBL" id="GBXM01066231">
    <property type="protein sequence ID" value="JAH42346.1"/>
    <property type="molecule type" value="Transcribed_RNA"/>
</dbReference>
<reference evidence="1" key="2">
    <citation type="journal article" date="2015" name="Fish Shellfish Immunol.">
        <title>Early steps in the European eel (Anguilla anguilla)-Vibrio vulnificus interaction in the gills: Role of the RtxA13 toxin.</title>
        <authorList>
            <person name="Callol A."/>
            <person name="Pajuelo D."/>
            <person name="Ebbesson L."/>
            <person name="Teles M."/>
            <person name="MacKenzie S."/>
            <person name="Amaro C."/>
        </authorList>
    </citation>
    <scope>NUCLEOTIDE SEQUENCE</scope>
</reference>
<sequence length="63" mass="6998">MLTHMRMMALTQQNLDQKGFSLVLWTVFSGGLVGPLARELQNAAPRIYFLRRCGSAPSVLCCV</sequence>
<name>A0A0E9SM15_ANGAN</name>
<evidence type="ECO:0000313" key="1">
    <source>
        <dbReference type="EMBL" id="JAH42346.1"/>
    </source>
</evidence>
<organism evidence="1">
    <name type="scientific">Anguilla anguilla</name>
    <name type="common">European freshwater eel</name>
    <name type="synonym">Muraena anguilla</name>
    <dbReference type="NCBI Taxonomy" id="7936"/>
    <lineage>
        <taxon>Eukaryota</taxon>
        <taxon>Metazoa</taxon>
        <taxon>Chordata</taxon>
        <taxon>Craniata</taxon>
        <taxon>Vertebrata</taxon>
        <taxon>Euteleostomi</taxon>
        <taxon>Actinopterygii</taxon>
        <taxon>Neopterygii</taxon>
        <taxon>Teleostei</taxon>
        <taxon>Anguilliformes</taxon>
        <taxon>Anguillidae</taxon>
        <taxon>Anguilla</taxon>
    </lineage>
</organism>
<protein>
    <submittedName>
        <fullName evidence="1">Uncharacterized protein</fullName>
    </submittedName>
</protein>